<comment type="function">
    <text evidence="1">SASP are bound to spore DNA. They are double-stranded DNA-binding proteins that cause DNA to change to an a-like conformation. They protect the DNA backbone from chemical and enzymatic cleavage and are thus involved in dormant spore's high resistance to UV light.</text>
</comment>
<dbReference type="InterPro" id="IPR018126">
    <property type="entry name" value="SASP_alpha/beta-type_CS"/>
</dbReference>
<dbReference type="Pfam" id="PF00269">
    <property type="entry name" value="SASP"/>
    <property type="match status" value="1"/>
</dbReference>
<dbReference type="KEGG" id="fwa:DCMF_10410"/>
<organism evidence="4 5">
    <name type="scientific">Formimonas warabiya</name>
    <dbReference type="NCBI Taxonomy" id="1761012"/>
    <lineage>
        <taxon>Bacteria</taxon>
        <taxon>Bacillati</taxon>
        <taxon>Bacillota</taxon>
        <taxon>Clostridia</taxon>
        <taxon>Eubacteriales</taxon>
        <taxon>Peptococcaceae</taxon>
        <taxon>Candidatus Formimonas</taxon>
    </lineage>
</organism>
<evidence type="ECO:0008006" key="6">
    <source>
        <dbReference type="Google" id="ProtNLM"/>
    </source>
</evidence>
<protein>
    <recommendedName>
        <fullName evidence="6">Small, acid-soluble spore protein, alpha/beta type</fullName>
    </recommendedName>
</protein>
<comment type="similarity">
    <text evidence="2">Belongs to the alpha/beta-type SASP family.</text>
</comment>
<evidence type="ECO:0000256" key="1">
    <source>
        <dbReference type="ARBA" id="ARBA00003863"/>
    </source>
</evidence>
<dbReference type="Gene3D" id="6.10.10.80">
    <property type="entry name" value="Small, acid-soluble spore protein, alpha/beta type-like"/>
    <property type="match status" value="1"/>
</dbReference>
<dbReference type="GO" id="GO:0006265">
    <property type="term" value="P:DNA topological change"/>
    <property type="evidence" value="ECO:0007669"/>
    <property type="project" value="InterPro"/>
</dbReference>
<name>A0A3G1KRP2_FORW1</name>
<accession>A0A3G1KRP2</accession>
<dbReference type="GO" id="GO:0003690">
    <property type="term" value="F:double-stranded DNA binding"/>
    <property type="evidence" value="ECO:0007669"/>
    <property type="project" value="InterPro"/>
</dbReference>
<keyword evidence="5" id="KW-1185">Reference proteome</keyword>
<proteinExistence type="inferred from homology"/>
<evidence type="ECO:0000256" key="2">
    <source>
        <dbReference type="ARBA" id="ARBA00005442"/>
    </source>
</evidence>
<dbReference type="PROSITE" id="PS00304">
    <property type="entry name" value="SASP_1"/>
    <property type="match status" value="1"/>
</dbReference>
<evidence type="ECO:0000313" key="4">
    <source>
        <dbReference type="EMBL" id="ATW25127.1"/>
    </source>
</evidence>
<evidence type="ECO:0000313" key="5">
    <source>
        <dbReference type="Proteomes" id="UP000323521"/>
    </source>
</evidence>
<dbReference type="EMBL" id="CP017634">
    <property type="protein sequence ID" value="ATW25127.1"/>
    <property type="molecule type" value="Genomic_DNA"/>
</dbReference>
<evidence type="ECO:0000256" key="3">
    <source>
        <dbReference type="ARBA" id="ARBA00023125"/>
    </source>
</evidence>
<dbReference type="InterPro" id="IPR038300">
    <property type="entry name" value="SASP_sf_alpha/beta"/>
</dbReference>
<dbReference type="OrthoDB" id="1684060at2"/>
<sequence length="59" mass="6572">MARRRGVMSEQLKMEIAKELGIYNTVQTEGFGSVPSRQCGNMVKQAIEIAERAMSPTLK</sequence>
<dbReference type="RefSeq" id="WP_148134376.1">
    <property type="nucleotide sequence ID" value="NZ_CP017634.1"/>
</dbReference>
<dbReference type="Proteomes" id="UP000323521">
    <property type="component" value="Chromosome"/>
</dbReference>
<dbReference type="AlphaFoldDB" id="A0A3G1KRP2"/>
<keyword evidence="3" id="KW-0238">DNA-binding</keyword>
<gene>
    <name evidence="4" type="ORF">DCMF_10410</name>
</gene>
<reference evidence="4 5" key="1">
    <citation type="submission" date="2016-10" db="EMBL/GenBank/DDBJ databases">
        <title>Complete Genome Sequence of Peptococcaceae strain DCMF.</title>
        <authorList>
            <person name="Edwards R.J."/>
            <person name="Holland S.I."/>
            <person name="Deshpande N.P."/>
            <person name="Wong Y.K."/>
            <person name="Ertan H."/>
            <person name="Manefield M."/>
            <person name="Russell T.L."/>
            <person name="Lee M.J."/>
        </authorList>
    </citation>
    <scope>NUCLEOTIDE SEQUENCE [LARGE SCALE GENOMIC DNA]</scope>
    <source>
        <strain evidence="4 5">DCMF</strain>
    </source>
</reference>
<dbReference type="InterPro" id="IPR001448">
    <property type="entry name" value="SASP_alpha/beta-type"/>
</dbReference>